<dbReference type="Proteomes" id="UP001213000">
    <property type="component" value="Unassembled WGS sequence"/>
</dbReference>
<protein>
    <submittedName>
        <fullName evidence="2">Uncharacterized protein</fullName>
    </submittedName>
</protein>
<comment type="caution">
    <text evidence="2">The sequence shown here is derived from an EMBL/GenBank/DDBJ whole genome shotgun (WGS) entry which is preliminary data.</text>
</comment>
<feature type="compositionally biased region" description="Acidic residues" evidence="1">
    <location>
        <begin position="23"/>
        <end position="32"/>
    </location>
</feature>
<feature type="region of interest" description="Disordered" evidence="1">
    <location>
        <begin position="23"/>
        <end position="200"/>
    </location>
</feature>
<proteinExistence type="predicted"/>
<dbReference type="AlphaFoldDB" id="A0AAD5VMI7"/>
<evidence type="ECO:0000256" key="1">
    <source>
        <dbReference type="SAM" id="MobiDB-lite"/>
    </source>
</evidence>
<keyword evidence="3" id="KW-1185">Reference proteome</keyword>
<feature type="compositionally biased region" description="Acidic residues" evidence="1">
    <location>
        <begin position="172"/>
        <end position="200"/>
    </location>
</feature>
<gene>
    <name evidence="2" type="ORF">NP233_g8340</name>
</gene>
<sequence>MKEEELRKLEELHELFEFLDDIIPEDDGELVDLEPKRRGRKRRSTSVASTATDDDTPSHESGRSRTKANKRRRISEDGDESEEEEQGTPQPTVKTRIMPKRAATGKIPTEPIVITDSEDEGHIATPKNKKAAPGKSRQVKSEEDEAALDNDISQLLEPPSLGPPTPSTLSSLEDDSILGPADSEEDSDEEDEVNGLLVDE</sequence>
<evidence type="ECO:0000313" key="2">
    <source>
        <dbReference type="EMBL" id="KAJ3564364.1"/>
    </source>
</evidence>
<dbReference type="EMBL" id="JANIEX010000669">
    <property type="protein sequence ID" value="KAJ3564364.1"/>
    <property type="molecule type" value="Genomic_DNA"/>
</dbReference>
<feature type="compositionally biased region" description="Basic residues" evidence="1">
    <location>
        <begin position="64"/>
        <end position="73"/>
    </location>
</feature>
<feature type="compositionally biased region" description="Acidic residues" evidence="1">
    <location>
        <begin position="77"/>
        <end position="86"/>
    </location>
</feature>
<organism evidence="2 3">
    <name type="scientific">Leucocoprinus birnbaumii</name>
    <dbReference type="NCBI Taxonomy" id="56174"/>
    <lineage>
        <taxon>Eukaryota</taxon>
        <taxon>Fungi</taxon>
        <taxon>Dikarya</taxon>
        <taxon>Basidiomycota</taxon>
        <taxon>Agaricomycotina</taxon>
        <taxon>Agaricomycetes</taxon>
        <taxon>Agaricomycetidae</taxon>
        <taxon>Agaricales</taxon>
        <taxon>Agaricineae</taxon>
        <taxon>Agaricaceae</taxon>
        <taxon>Leucocoprinus</taxon>
    </lineage>
</organism>
<reference evidence="2" key="1">
    <citation type="submission" date="2022-07" db="EMBL/GenBank/DDBJ databases">
        <title>Genome Sequence of Leucocoprinus birnbaumii.</title>
        <authorList>
            <person name="Buettner E."/>
        </authorList>
    </citation>
    <scope>NUCLEOTIDE SEQUENCE</scope>
    <source>
        <strain evidence="2">VT141</strain>
    </source>
</reference>
<accession>A0AAD5VMI7</accession>
<name>A0AAD5VMI7_9AGAR</name>
<evidence type="ECO:0000313" key="3">
    <source>
        <dbReference type="Proteomes" id="UP001213000"/>
    </source>
</evidence>